<keyword evidence="13" id="KW-0961">Cell wall biogenesis/degradation</keyword>
<sequence>MQKLSKSPELLKKLQNAGVEIIDPDFIFIEGNVEIGEGSIIYPQVFLSDVKIGKNSKIGPVAEVIKSFVGDNAEILFGAQMKRSVVGNNFKMHHHSYIGDAELGDNINYGAGAITCNYDGINKYKTEISDDVFIGTNVNLIAPIKIGKGCFIAAGSTLKSGLETGEGNLIVCREKDVYVRKKELRIEK</sequence>
<dbReference type="GO" id="GO:0003977">
    <property type="term" value="F:UDP-N-acetylglucosamine diphosphorylase activity"/>
    <property type="evidence" value="ECO:0007669"/>
    <property type="project" value="UniProtKB-EC"/>
</dbReference>
<dbReference type="InterPro" id="IPR050065">
    <property type="entry name" value="GlmU-like"/>
</dbReference>
<comment type="cofactor">
    <cofactor evidence="1">
        <name>Mg(2+)</name>
        <dbReference type="ChEBI" id="CHEBI:18420"/>
    </cofactor>
</comment>
<evidence type="ECO:0000256" key="8">
    <source>
        <dbReference type="ARBA" id="ARBA00022723"/>
    </source>
</evidence>
<accession>A0A1F5S9S6</accession>
<evidence type="ECO:0000256" key="4">
    <source>
        <dbReference type="ARBA" id="ARBA00007947"/>
    </source>
</evidence>
<dbReference type="GO" id="GO:0046872">
    <property type="term" value="F:metal ion binding"/>
    <property type="evidence" value="ECO:0007669"/>
    <property type="project" value="UniProtKB-KW"/>
</dbReference>
<dbReference type="PANTHER" id="PTHR43584:SF3">
    <property type="entry name" value="BIFUNCTIONAL PROTEIN GLMU"/>
    <property type="match status" value="1"/>
</dbReference>
<comment type="subcellular location">
    <subcellularLocation>
        <location evidence="2">Cytoplasm</location>
    </subcellularLocation>
</comment>
<keyword evidence="5" id="KW-0963">Cytoplasm</keyword>
<keyword evidence="8" id="KW-0479">Metal-binding</keyword>
<evidence type="ECO:0008006" key="19">
    <source>
        <dbReference type="Google" id="ProtNLM"/>
    </source>
</evidence>
<gene>
    <name evidence="17" type="ORF">A2Y83_00635</name>
</gene>
<dbReference type="SUPFAM" id="SSF51161">
    <property type="entry name" value="Trimeric LpxA-like enzymes"/>
    <property type="match status" value="1"/>
</dbReference>
<evidence type="ECO:0000256" key="1">
    <source>
        <dbReference type="ARBA" id="ARBA00001946"/>
    </source>
</evidence>
<evidence type="ECO:0000256" key="5">
    <source>
        <dbReference type="ARBA" id="ARBA00022490"/>
    </source>
</evidence>
<evidence type="ECO:0000256" key="13">
    <source>
        <dbReference type="ARBA" id="ARBA00023316"/>
    </source>
</evidence>
<evidence type="ECO:0000256" key="7">
    <source>
        <dbReference type="ARBA" id="ARBA00022695"/>
    </source>
</evidence>
<dbReference type="Gene3D" id="2.160.10.10">
    <property type="entry name" value="Hexapeptide repeat proteins"/>
    <property type="match status" value="1"/>
</dbReference>
<dbReference type="GO" id="GO:0008360">
    <property type="term" value="P:regulation of cell shape"/>
    <property type="evidence" value="ECO:0007669"/>
    <property type="project" value="UniProtKB-KW"/>
</dbReference>
<evidence type="ECO:0000256" key="11">
    <source>
        <dbReference type="ARBA" id="ARBA00022984"/>
    </source>
</evidence>
<dbReference type="EMBL" id="MFFS01000003">
    <property type="protein sequence ID" value="OGF23312.1"/>
    <property type="molecule type" value="Genomic_DNA"/>
</dbReference>
<evidence type="ECO:0000256" key="3">
    <source>
        <dbReference type="ARBA" id="ARBA00007707"/>
    </source>
</evidence>
<evidence type="ECO:0000313" key="17">
    <source>
        <dbReference type="EMBL" id="OGF23312.1"/>
    </source>
</evidence>
<evidence type="ECO:0000256" key="14">
    <source>
        <dbReference type="ARBA" id="ARBA00048247"/>
    </source>
</evidence>
<dbReference type="GO" id="GO:0009252">
    <property type="term" value="P:peptidoglycan biosynthetic process"/>
    <property type="evidence" value="ECO:0007669"/>
    <property type="project" value="UniProtKB-KW"/>
</dbReference>
<dbReference type="STRING" id="1797985.A2Y83_00635"/>
<dbReference type="GO" id="GO:0005737">
    <property type="term" value="C:cytoplasm"/>
    <property type="evidence" value="ECO:0007669"/>
    <property type="project" value="UniProtKB-SubCell"/>
</dbReference>
<keyword evidence="12" id="KW-0012">Acyltransferase</keyword>
<protein>
    <recommendedName>
        <fullName evidence="19">UDP-N-acetylglucosamine pyrophosphorylase</fullName>
    </recommendedName>
</protein>
<evidence type="ECO:0000256" key="10">
    <source>
        <dbReference type="ARBA" id="ARBA00022960"/>
    </source>
</evidence>
<proteinExistence type="inferred from homology"/>
<dbReference type="AlphaFoldDB" id="A0A1F5S9S6"/>
<evidence type="ECO:0000256" key="12">
    <source>
        <dbReference type="ARBA" id="ARBA00023315"/>
    </source>
</evidence>
<comment type="caution">
    <text evidence="17">The sequence shown here is derived from an EMBL/GenBank/DDBJ whole genome shotgun (WGS) entry which is preliminary data.</text>
</comment>
<evidence type="ECO:0000256" key="16">
    <source>
        <dbReference type="ARBA" id="ARBA00049628"/>
    </source>
</evidence>
<dbReference type="Proteomes" id="UP000178323">
    <property type="component" value="Unassembled WGS sequence"/>
</dbReference>
<reference evidence="17 18" key="1">
    <citation type="journal article" date="2016" name="Nat. Commun.">
        <title>Thousands of microbial genomes shed light on interconnected biogeochemical processes in an aquifer system.</title>
        <authorList>
            <person name="Anantharaman K."/>
            <person name="Brown C.T."/>
            <person name="Hug L.A."/>
            <person name="Sharon I."/>
            <person name="Castelle C.J."/>
            <person name="Probst A.J."/>
            <person name="Thomas B.C."/>
            <person name="Singh A."/>
            <person name="Wilkins M.J."/>
            <person name="Karaoz U."/>
            <person name="Brodie E.L."/>
            <person name="Williams K.H."/>
            <person name="Hubbard S.S."/>
            <person name="Banfield J.F."/>
        </authorList>
    </citation>
    <scope>NUCLEOTIDE SEQUENCE [LARGE SCALE GENOMIC DNA]</scope>
</reference>
<name>A0A1F5S9S6_9BACT</name>
<comment type="similarity">
    <text evidence="3">In the C-terminal section; belongs to the transferase hexapeptide repeat family.</text>
</comment>
<comment type="catalytic activity">
    <reaction evidence="15">
        <text>N-acetyl-alpha-D-glucosamine 1-phosphate + UTP + H(+) = UDP-N-acetyl-alpha-D-glucosamine + diphosphate</text>
        <dbReference type="Rhea" id="RHEA:13509"/>
        <dbReference type="ChEBI" id="CHEBI:15378"/>
        <dbReference type="ChEBI" id="CHEBI:33019"/>
        <dbReference type="ChEBI" id="CHEBI:46398"/>
        <dbReference type="ChEBI" id="CHEBI:57705"/>
        <dbReference type="ChEBI" id="CHEBI:57776"/>
        <dbReference type="EC" id="2.7.7.23"/>
    </reaction>
</comment>
<dbReference type="Pfam" id="PF00132">
    <property type="entry name" value="Hexapep"/>
    <property type="match status" value="1"/>
</dbReference>
<evidence type="ECO:0000256" key="9">
    <source>
        <dbReference type="ARBA" id="ARBA00022842"/>
    </source>
</evidence>
<keyword evidence="6" id="KW-0808">Transferase</keyword>
<comment type="function">
    <text evidence="16">Catalyzes the last two sequential reactions in the de novo biosynthetic pathway for UDP-N-acetylglucosamine (UDP-GlcNAc). The C-terminal domain catalyzes the transfer of acetyl group from acetyl coenzyme A to glucosamine-1-phosphate (GlcN-1-P) to produce N-acetylglucosamine-1-phosphate (GlcNAc-1-P), which is converted into UDP-GlcNAc by the transfer of uridine 5-monophosphate (from uridine 5-triphosphate), a reaction catalyzed by the N-terminal domain.</text>
</comment>
<comment type="catalytic activity">
    <reaction evidence="14">
        <text>alpha-D-glucosamine 1-phosphate + acetyl-CoA = N-acetyl-alpha-D-glucosamine 1-phosphate + CoA + H(+)</text>
        <dbReference type="Rhea" id="RHEA:13725"/>
        <dbReference type="ChEBI" id="CHEBI:15378"/>
        <dbReference type="ChEBI" id="CHEBI:57287"/>
        <dbReference type="ChEBI" id="CHEBI:57288"/>
        <dbReference type="ChEBI" id="CHEBI:57776"/>
        <dbReference type="ChEBI" id="CHEBI:58516"/>
        <dbReference type="EC" id="2.3.1.157"/>
    </reaction>
</comment>
<dbReference type="InterPro" id="IPR011004">
    <property type="entry name" value="Trimer_LpxA-like_sf"/>
</dbReference>
<dbReference type="GO" id="GO:0019134">
    <property type="term" value="F:glucosamine-1-phosphate N-acetyltransferase activity"/>
    <property type="evidence" value="ECO:0007669"/>
    <property type="project" value="UniProtKB-EC"/>
</dbReference>
<evidence type="ECO:0000313" key="18">
    <source>
        <dbReference type="Proteomes" id="UP000178323"/>
    </source>
</evidence>
<keyword evidence="10" id="KW-0133">Cell shape</keyword>
<keyword evidence="9" id="KW-0460">Magnesium</keyword>
<evidence type="ECO:0000256" key="2">
    <source>
        <dbReference type="ARBA" id="ARBA00004496"/>
    </source>
</evidence>
<keyword evidence="11" id="KW-0573">Peptidoglycan synthesis</keyword>
<comment type="similarity">
    <text evidence="4">In the N-terminal section; belongs to the N-acetylglucosamine-1-phosphate uridyltransferase family.</text>
</comment>
<evidence type="ECO:0000256" key="6">
    <source>
        <dbReference type="ARBA" id="ARBA00022679"/>
    </source>
</evidence>
<keyword evidence="7" id="KW-0548">Nucleotidyltransferase</keyword>
<dbReference type="PANTHER" id="PTHR43584">
    <property type="entry name" value="NUCLEOTIDYL TRANSFERASE"/>
    <property type="match status" value="1"/>
</dbReference>
<organism evidence="17 18">
    <name type="scientific">Candidatus Falkowbacteria bacterium RBG_13_39_14</name>
    <dbReference type="NCBI Taxonomy" id="1797985"/>
    <lineage>
        <taxon>Bacteria</taxon>
        <taxon>Candidatus Falkowiibacteriota</taxon>
    </lineage>
</organism>
<dbReference type="InterPro" id="IPR001451">
    <property type="entry name" value="Hexapep"/>
</dbReference>
<dbReference type="GO" id="GO:0071555">
    <property type="term" value="P:cell wall organization"/>
    <property type="evidence" value="ECO:0007669"/>
    <property type="project" value="UniProtKB-KW"/>
</dbReference>
<evidence type="ECO:0000256" key="15">
    <source>
        <dbReference type="ARBA" id="ARBA00048493"/>
    </source>
</evidence>